<gene>
    <name evidence="2" type="ORF">AWB79_06307</name>
</gene>
<comment type="caution">
    <text evidence="2">The sequence shown here is derived from an EMBL/GenBank/DDBJ whole genome shotgun (WGS) entry which is preliminary data.</text>
</comment>
<dbReference type="Proteomes" id="UP000054851">
    <property type="component" value="Unassembled WGS sequence"/>
</dbReference>
<feature type="chain" id="PRO_5007623592" evidence="1">
    <location>
        <begin position="35"/>
        <end position="114"/>
    </location>
</feature>
<proteinExistence type="predicted"/>
<organism evidence="2 3">
    <name type="scientific">Caballeronia hypogeia</name>
    <dbReference type="NCBI Taxonomy" id="1777140"/>
    <lineage>
        <taxon>Bacteria</taxon>
        <taxon>Pseudomonadati</taxon>
        <taxon>Pseudomonadota</taxon>
        <taxon>Betaproteobacteria</taxon>
        <taxon>Burkholderiales</taxon>
        <taxon>Burkholderiaceae</taxon>
        <taxon>Caballeronia</taxon>
    </lineage>
</organism>
<keyword evidence="3" id="KW-1185">Reference proteome</keyword>
<dbReference type="AlphaFoldDB" id="A0A158D2Q2"/>
<evidence type="ECO:0000256" key="1">
    <source>
        <dbReference type="SAM" id="SignalP"/>
    </source>
</evidence>
<feature type="signal peptide" evidence="1">
    <location>
        <begin position="1"/>
        <end position="34"/>
    </location>
</feature>
<evidence type="ECO:0000313" key="3">
    <source>
        <dbReference type="Proteomes" id="UP000054851"/>
    </source>
</evidence>
<reference evidence="2" key="1">
    <citation type="submission" date="2016-01" db="EMBL/GenBank/DDBJ databases">
        <authorList>
            <person name="Peeters C."/>
        </authorList>
    </citation>
    <scope>NUCLEOTIDE SEQUENCE</scope>
    <source>
        <strain evidence="2">LMG 29322</strain>
    </source>
</reference>
<keyword evidence="1" id="KW-0732">Signal</keyword>
<evidence type="ECO:0000313" key="2">
    <source>
        <dbReference type="EMBL" id="SAK88506.1"/>
    </source>
</evidence>
<sequence>MLKKSARFPLRTLLSASMAAGALLLSLGATSAYAVDSEVCGYLMERYSITPYRSWGRATDDVQRVWDDSDCNHKICRYMQTKYNVIPHRSWGSLPSYLQKVWDTPEVSCNNHAM</sequence>
<dbReference type="EMBL" id="FCOA02000032">
    <property type="protein sequence ID" value="SAK88506.1"/>
    <property type="molecule type" value="Genomic_DNA"/>
</dbReference>
<name>A0A158D2Q2_9BURK</name>
<accession>A0A158D2Q2</accession>
<protein>
    <submittedName>
        <fullName evidence="2">Uncharacterized protein</fullName>
    </submittedName>
</protein>